<gene>
    <name evidence="12" type="ORF">FJY75_14425</name>
</gene>
<evidence type="ECO:0000313" key="12">
    <source>
        <dbReference type="EMBL" id="MBM3319039.1"/>
    </source>
</evidence>
<dbReference type="GO" id="GO:0015031">
    <property type="term" value="P:protein transport"/>
    <property type="evidence" value="ECO:0007669"/>
    <property type="project" value="UniProtKB-KW"/>
</dbReference>
<keyword evidence="9 11" id="KW-0472">Membrane</keyword>
<dbReference type="EMBL" id="VGIY01000607">
    <property type="protein sequence ID" value="MBM3319039.1"/>
    <property type="molecule type" value="Genomic_DNA"/>
</dbReference>
<comment type="similarity">
    <text evidence="2 10">Belongs to the ExbD/TolR family.</text>
</comment>
<dbReference type="Pfam" id="PF02472">
    <property type="entry name" value="ExbD"/>
    <property type="match status" value="1"/>
</dbReference>
<evidence type="ECO:0000256" key="2">
    <source>
        <dbReference type="ARBA" id="ARBA00005811"/>
    </source>
</evidence>
<evidence type="ECO:0000256" key="11">
    <source>
        <dbReference type="SAM" id="Phobius"/>
    </source>
</evidence>
<sequence>MLTGPAGLGGSRATIDVTPLIDVLLVLLVIFIMVAPMLTKALQVEVPGRAPQGLPEGAASPDVVEILADGRLLWNRQAIDRSALPERLRESFAQREGERVVFLDAQAAVPYGAVIEVMDLCRRGGAAIIGAIPDSAAARP</sequence>
<evidence type="ECO:0000313" key="13">
    <source>
        <dbReference type="Proteomes" id="UP000748308"/>
    </source>
</evidence>
<reference evidence="12" key="1">
    <citation type="submission" date="2019-03" db="EMBL/GenBank/DDBJ databases">
        <title>Lake Tanganyika Metagenome-Assembled Genomes (MAGs).</title>
        <authorList>
            <person name="Tran P."/>
        </authorList>
    </citation>
    <scope>NUCLEOTIDE SEQUENCE</scope>
    <source>
        <strain evidence="12">M_DeepCast_400m_m2_100</strain>
    </source>
</reference>
<organism evidence="12 13">
    <name type="scientific">Eiseniibacteriota bacterium</name>
    <dbReference type="NCBI Taxonomy" id="2212470"/>
    <lineage>
        <taxon>Bacteria</taxon>
        <taxon>Candidatus Eiseniibacteriota</taxon>
    </lineage>
</organism>
<dbReference type="GO" id="GO:0022857">
    <property type="term" value="F:transmembrane transporter activity"/>
    <property type="evidence" value="ECO:0007669"/>
    <property type="project" value="InterPro"/>
</dbReference>
<name>A0A937XDP6_UNCEI</name>
<keyword evidence="8 11" id="KW-1133">Transmembrane helix</keyword>
<evidence type="ECO:0000256" key="5">
    <source>
        <dbReference type="ARBA" id="ARBA00022519"/>
    </source>
</evidence>
<comment type="caution">
    <text evidence="12">The sequence shown here is derived from an EMBL/GenBank/DDBJ whole genome shotgun (WGS) entry which is preliminary data.</text>
</comment>
<evidence type="ECO:0000256" key="10">
    <source>
        <dbReference type="RuleBase" id="RU003879"/>
    </source>
</evidence>
<evidence type="ECO:0000256" key="4">
    <source>
        <dbReference type="ARBA" id="ARBA00022475"/>
    </source>
</evidence>
<keyword evidence="4" id="KW-1003">Cell membrane</keyword>
<protein>
    <submittedName>
        <fullName evidence="12">Biopolymer transporter ExbD</fullName>
    </submittedName>
</protein>
<dbReference type="AlphaFoldDB" id="A0A937XDP6"/>
<keyword evidence="5" id="KW-0997">Cell inner membrane</keyword>
<dbReference type="PANTHER" id="PTHR30558:SF12">
    <property type="entry name" value="BIOPOLYMER TRANSPORT PROTEIN EXBD"/>
    <property type="match status" value="1"/>
</dbReference>
<evidence type="ECO:0000256" key="1">
    <source>
        <dbReference type="ARBA" id="ARBA00004249"/>
    </source>
</evidence>
<dbReference type="GO" id="GO:0005886">
    <property type="term" value="C:plasma membrane"/>
    <property type="evidence" value="ECO:0007669"/>
    <property type="project" value="UniProtKB-SubCell"/>
</dbReference>
<proteinExistence type="inferred from homology"/>
<evidence type="ECO:0000256" key="9">
    <source>
        <dbReference type="ARBA" id="ARBA00023136"/>
    </source>
</evidence>
<feature type="transmembrane region" description="Helical" evidence="11">
    <location>
        <begin position="20"/>
        <end position="39"/>
    </location>
</feature>
<evidence type="ECO:0000256" key="7">
    <source>
        <dbReference type="ARBA" id="ARBA00022927"/>
    </source>
</evidence>
<comment type="subcellular location">
    <subcellularLocation>
        <location evidence="1">Cell inner membrane</location>
        <topology evidence="1">Single-pass type II membrane protein</topology>
    </subcellularLocation>
    <subcellularLocation>
        <location evidence="10">Cell membrane</location>
        <topology evidence="10">Single-pass type II membrane protein</topology>
    </subcellularLocation>
</comment>
<accession>A0A937XDP6</accession>
<evidence type="ECO:0000256" key="6">
    <source>
        <dbReference type="ARBA" id="ARBA00022692"/>
    </source>
</evidence>
<evidence type="ECO:0000256" key="3">
    <source>
        <dbReference type="ARBA" id="ARBA00022448"/>
    </source>
</evidence>
<evidence type="ECO:0000256" key="8">
    <source>
        <dbReference type="ARBA" id="ARBA00022989"/>
    </source>
</evidence>
<dbReference type="InterPro" id="IPR003400">
    <property type="entry name" value="ExbD"/>
</dbReference>
<keyword evidence="3 10" id="KW-0813">Transport</keyword>
<keyword evidence="6 10" id="KW-0812">Transmembrane</keyword>
<keyword evidence="7 10" id="KW-0653">Protein transport</keyword>
<dbReference type="Proteomes" id="UP000748308">
    <property type="component" value="Unassembled WGS sequence"/>
</dbReference>
<dbReference type="Gene3D" id="3.30.420.270">
    <property type="match status" value="1"/>
</dbReference>
<dbReference type="PANTHER" id="PTHR30558">
    <property type="entry name" value="EXBD MEMBRANE COMPONENT OF PMF-DRIVEN MACROMOLECULE IMPORT SYSTEM"/>
    <property type="match status" value="1"/>
</dbReference>